<evidence type="ECO:0000313" key="1">
    <source>
        <dbReference type="EMBL" id="BDR57416.1"/>
    </source>
</evidence>
<evidence type="ECO:0000313" key="2">
    <source>
        <dbReference type="Proteomes" id="UP001321804"/>
    </source>
</evidence>
<dbReference type="AlphaFoldDB" id="A0AAU9D4L3"/>
<reference evidence="1 2" key="1">
    <citation type="journal article" date="2023" name="Microbiol. Spectr.">
        <title>Symbiosis of Carpenter Bees with Uncharacterized Lactic Acid Bacteria Showing NAD Auxotrophy.</title>
        <authorList>
            <person name="Kawasaki S."/>
            <person name="Ozawa K."/>
            <person name="Mori T."/>
            <person name="Yamamoto A."/>
            <person name="Ito M."/>
            <person name="Ohkuma M."/>
            <person name="Sakamoto M."/>
            <person name="Matsutani M."/>
        </authorList>
    </citation>
    <scope>NUCLEOTIDE SEQUENCE [LARGE SCALE GENOMIC DNA]</scope>
    <source>
        <strain evidence="1 2">KimC2</strain>
    </source>
</reference>
<protein>
    <submittedName>
        <fullName evidence="1">Uncharacterized protein</fullName>
    </submittedName>
</protein>
<dbReference type="KEGG" id="xak:KIMC2_19780"/>
<organism evidence="1 2">
    <name type="scientific">Xylocopilactobacillus apis</name>
    <dbReference type="NCBI Taxonomy" id="2932183"/>
    <lineage>
        <taxon>Bacteria</taxon>
        <taxon>Bacillati</taxon>
        <taxon>Bacillota</taxon>
        <taxon>Bacilli</taxon>
        <taxon>Lactobacillales</taxon>
        <taxon>Lactobacillaceae</taxon>
        <taxon>Xylocopilactobacillus</taxon>
    </lineage>
</organism>
<keyword evidence="2" id="KW-1185">Reference proteome</keyword>
<accession>A0AAU9D4L3</accession>
<dbReference type="EMBL" id="AP026801">
    <property type="protein sequence ID" value="BDR57416.1"/>
    <property type="molecule type" value="Genomic_DNA"/>
</dbReference>
<dbReference type="RefSeq" id="WP_317696497.1">
    <property type="nucleotide sequence ID" value="NZ_AP026801.1"/>
</dbReference>
<dbReference type="Proteomes" id="UP001321804">
    <property type="component" value="Chromosome"/>
</dbReference>
<name>A0AAU9D4L3_9LACO</name>
<proteinExistence type="predicted"/>
<sequence>MIQFLSKDIVKVLNDYTAFYIVVKNRFYNLIDEDIFYEIERDISSIEALEQCKKRGIEYLMKTDDESMDSIIEILFYAQKHQIFDDHAITDEKREAKMTICRKIRKPQPNNIIEFKPK</sequence>
<gene>
    <name evidence="1" type="ORF">KIMC2_19780</name>
</gene>